<keyword evidence="2" id="KW-1185">Reference proteome</keyword>
<proteinExistence type="predicted"/>
<evidence type="ECO:0000313" key="1">
    <source>
        <dbReference type="EMBL" id="KXK61241.1"/>
    </source>
</evidence>
<sequence>MPLPNGPAGATGDALRAGVADWVTSAPLRALVTAFGGDWPAGPLTDVLAALDGFSARHWDFRGGRERPEAREPVLDPATAAQVLAAATALGLVRPAAPRLPGYAHLLVLGGLAHACLRRVAYAARLLRAGPTVGGEVAVLGSFRPLAPAEVRALTGVGIHGCATEVDALDAGVRRSFGVTRPVRAEGHDADHPHRAWSARTYQPVDGPPVRVLAAPSSEPDRRRAHTADTQRFWAEHVRLTTGDPVLLVTAPIYVPFQHCDALRTLAVPYGCGIDTVGVDPAAAEVAGLPEPTLTPGRYLQEIRSAIRAMRALHTTLG</sequence>
<dbReference type="OrthoDB" id="4683304at2"/>
<protein>
    <submittedName>
        <fullName evidence="1">Uncharacterized protein</fullName>
    </submittedName>
</protein>
<evidence type="ECO:0000313" key="2">
    <source>
        <dbReference type="Proteomes" id="UP000070620"/>
    </source>
</evidence>
<dbReference type="AlphaFoldDB" id="A0A136PS09"/>
<accession>A0A136PS09</accession>
<dbReference type="Proteomes" id="UP000070620">
    <property type="component" value="Unassembled WGS sequence"/>
</dbReference>
<dbReference type="EMBL" id="LRQV01000046">
    <property type="protein sequence ID" value="KXK61241.1"/>
    <property type="molecule type" value="Genomic_DNA"/>
</dbReference>
<organism evidence="1 2">
    <name type="scientific">Micromonospora rosaria</name>
    <dbReference type="NCBI Taxonomy" id="47874"/>
    <lineage>
        <taxon>Bacteria</taxon>
        <taxon>Bacillati</taxon>
        <taxon>Actinomycetota</taxon>
        <taxon>Actinomycetes</taxon>
        <taxon>Micromonosporales</taxon>
        <taxon>Micromonosporaceae</taxon>
        <taxon>Micromonospora</taxon>
    </lineage>
</organism>
<reference evidence="1 2" key="1">
    <citation type="submission" date="2016-01" db="EMBL/GenBank/DDBJ databases">
        <title>Whole genome sequence and analysis of Micromonospora rosaria DSM 803, which can produce antibacterial substance rosamicin.</title>
        <authorList>
            <person name="Yang H."/>
            <person name="He X."/>
            <person name="Zhu D."/>
        </authorList>
    </citation>
    <scope>NUCLEOTIDE SEQUENCE [LARGE SCALE GENOMIC DNA]</scope>
    <source>
        <strain evidence="1 2">DSM 803</strain>
    </source>
</reference>
<comment type="caution">
    <text evidence="1">The sequence shown here is derived from an EMBL/GenBank/DDBJ whole genome shotgun (WGS) entry which is preliminary data.</text>
</comment>
<name>A0A136PS09_9ACTN</name>
<gene>
    <name evidence="1" type="ORF">AWW66_14685</name>
</gene>